<dbReference type="EMBL" id="LR798284">
    <property type="protein sequence ID" value="CAB5220473.1"/>
    <property type="molecule type" value="Genomic_DNA"/>
</dbReference>
<organism evidence="1">
    <name type="scientific">uncultured Caudovirales phage</name>
    <dbReference type="NCBI Taxonomy" id="2100421"/>
    <lineage>
        <taxon>Viruses</taxon>
        <taxon>Duplodnaviria</taxon>
        <taxon>Heunggongvirae</taxon>
        <taxon>Uroviricota</taxon>
        <taxon>Caudoviricetes</taxon>
        <taxon>Peduoviridae</taxon>
        <taxon>Maltschvirus</taxon>
        <taxon>Maltschvirus maltsch</taxon>
    </lineage>
</organism>
<dbReference type="InterPro" id="IPR008822">
    <property type="entry name" value="Endonuclease_RusA-like"/>
</dbReference>
<dbReference type="SUPFAM" id="SSF103084">
    <property type="entry name" value="Holliday junction resolvase RusA"/>
    <property type="match status" value="1"/>
</dbReference>
<sequence length="169" mass="18982">MNELIHPHNHSVAVSSTERLLLSGATTTGRSAPKRIEFEIPGKVIGKGRPHFVKKTGVAITPTQTRSYESLIRDVALPLMKGGKPWEGCVVVNIEAIYKIPKSYSKKDREECLNQRIPPKKPDVDNVVKIVLDALNRVVYLDDTQVTLCVVAKWWGTEDILRVNMEERP</sequence>
<dbReference type="GO" id="GO:0000287">
    <property type="term" value="F:magnesium ion binding"/>
    <property type="evidence" value="ECO:0007669"/>
    <property type="project" value="InterPro"/>
</dbReference>
<accession>A0A6J7WZN9</accession>
<evidence type="ECO:0000313" key="1">
    <source>
        <dbReference type="EMBL" id="CAB5220473.1"/>
    </source>
</evidence>
<dbReference type="GO" id="GO:0006281">
    <property type="term" value="P:DNA repair"/>
    <property type="evidence" value="ECO:0007669"/>
    <property type="project" value="InterPro"/>
</dbReference>
<protein>
    <submittedName>
        <fullName evidence="1">Crossover junction endodeoxyribonuclease, RusA-like</fullName>
    </submittedName>
</protein>
<reference evidence="1" key="1">
    <citation type="submission" date="2020-05" db="EMBL/GenBank/DDBJ databases">
        <authorList>
            <person name="Chiriac C."/>
            <person name="Salcher M."/>
            <person name="Ghai R."/>
            <person name="Kavagutti S V."/>
        </authorList>
    </citation>
    <scope>NUCLEOTIDE SEQUENCE</scope>
</reference>
<dbReference type="GO" id="GO:0006310">
    <property type="term" value="P:DNA recombination"/>
    <property type="evidence" value="ECO:0007669"/>
    <property type="project" value="InterPro"/>
</dbReference>
<dbReference type="Pfam" id="PF05866">
    <property type="entry name" value="RusA"/>
    <property type="match status" value="1"/>
</dbReference>
<name>A0A6J7WZN9_9CAUD</name>
<dbReference type="InterPro" id="IPR036614">
    <property type="entry name" value="RusA-like_sf"/>
</dbReference>
<gene>
    <name evidence="1" type="ORF">UFOVP236_71</name>
</gene>
<proteinExistence type="predicted"/>
<dbReference type="Gene3D" id="3.30.1330.70">
    <property type="entry name" value="Holliday junction resolvase RusA"/>
    <property type="match status" value="1"/>
</dbReference>